<name>A0A4D9D7B1_9STRA</name>
<feature type="domain" description="HP" evidence="6">
    <location>
        <begin position="892"/>
        <end position="959"/>
    </location>
</feature>
<dbReference type="InterPro" id="IPR003128">
    <property type="entry name" value="Villin_headpiece"/>
</dbReference>
<dbReference type="SMART" id="SM00153">
    <property type="entry name" value="VHP"/>
    <property type="match status" value="1"/>
</dbReference>
<organism evidence="7 8">
    <name type="scientific">Nannochloropsis salina CCMP1776</name>
    <dbReference type="NCBI Taxonomy" id="1027361"/>
    <lineage>
        <taxon>Eukaryota</taxon>
        <taxon>Sar</taxon>
        <taxon>Stramenopiles</taxon>
        <taxon>Ochrophyta</taxon>
        <taxon>Eustigmatophyceae</taxon>
        <taxon>Eustigmatales</taxon>
        <taxon>Monodopsidaceae</taxon>
        <taxon>Microchloropsis</taxon>
        <taxon>Microchloropsis salina</taxon>
    </lineage>
</organism>
<feature type="region of interest" description="Disordered" evidence="5">
    <location>
        <begin position="870"/>
        <end position="920"/>
    </location>
</feature>
<evidence type="ECO:0000256" key="1">
    <source>
        <dbReference type="ARBA" id="ARBA00008418"/>
    </source>
</evidence>
<dbReference type="SMART" id="SM00262">
    <property type="entry name" value="GEL"/>
    <property type="match status" value="6"/>
</dbReference>
<dbReference type="GO" id="GO:0051693">
    <property type="term" value="P:actin filament capping"/>
    <property type="evidence" value="ECO:0007669"/>
    <property type="project" value="UniProtKB-KW"/>
</dbReference>
<reference evidence="7 8" key="1">
    <citation type="submission" date="2019-01" db="EMBL/GenBank/DDBJ databases">
        <title>Nuclear Genome Assembly of the Microalgal Biofuel strain Nannochloropsis salina CCMP1776.</title>
        <authorList>
            <person name="Hovde B."/>
        </authorList>
    </citation>
    <scope>NUCLEOTIDE SEQUENCE [LARGE SCALE GENOMIC DNA]</scope>
    <source>
        <strain evidence="7 8">CCMP1776</strain>
    </source>
</reference>
<keyword evidence="4" id="KW-0009">Actin-binding</keyword>
<dbReference type="GO" id="GO:0051015">
    <property type="term" value="F:actin filament binding"/>
    <property type="evidence" value="ECO:0007669"/>
    <property type="project" value="InterPro"/>
</dbReference>
<dbReference type="Pfam" id="PF00626">
    <property type="entry name" value="Gelsolin"/>
    <property type="match status" value="3"/>
</dbReference>
<dbReference type="InterPro" id="IPR036180">
    <property type="entry name" value="Gelsolin-like_dom_sf"/>
</dbReference>
<dbReference type="InterPro" id="IPR007122">
    <property type="entry name" value="Villin/Gelsolin"/>
</dbReference>
<dbReference type="EMBL" id="SDOX01000010">
    <property type="protein sequence ID" value="TFJ85903.1"/>
    <property type="molecule type" value="Genomic_DNA"/>
</dbReference>
<dbReference type="AlphaFoldDB" id="A0A4D9D7B1"/>
<accession>A0A4D9D7B1</accession>
<dbReference type="InterPro" id="IPR036886">
    <property type="entry name" value="Villin_headpiece_dom_sf"/>
</dbReference>
<dbReference type="Gene3D" id="3.40.20.10">
    <property type="entry name" value="Severin"/>
    <property type="match status" value="6"/>
</dbReference>
<proteinExistence type="inferred from homology"/>
<dbReference type="GO" id="GO:0007010">
    <property type="term" value="P:cytoskeleton organization"/>
    <property type="evidence" value="ECO:0007669"/>
    <property type="project" value="InterPro"/>
</dbReference>
<dbReference type="SUPFAM" id="SSF82754">
    <property type="entry name" value="C-terminal, gelsolin-like domain of Sec23/24"/>
    <property type="match status" value="1"/>
</dbReference>
<feature type="compositionally biased region" description="Low complexity" evidence="5">
    <location>
        <begin position="899"/>
        <end position="910"/>
    </location>
</feature>
<evidence type="ECO:0000313" key="8">
    <source>
        <dbReference type="Proteomes" id="UP000355283"/>
    </source>
</evidence>
<evidence type="ECO:0000256" key="3">
    <source>
        <dbReference type="ARBA" id="ARBA00022737"/>
    </source>
</evidence>
<comment type="similarity">
    <text evidence="1">Belongs to the villin/gelsolin family.</text>
</comment>
<dbReference type="SUPFAM" id="SSF55753">
    <property type="entry name" value="Actin depolymerizing proteins"/>
    <property type="match status" value="5"/>
</dbReference>
<keyword evidence="3" id="KW-0677">Repeat</keyword>
<dbReference type="SUPFAM" id="SSF47050">
    <property type="entry name" value="VHP, Villin headpiece domain"/>
    <property type="match status" value="1"/>
</dbReference>
<evidence type="ECO:0000259" key="6">
    <source>
        <dbReference type="PROSITE" id="PS51089"/>
    </source>
</evidence>
<evidence type="ECO:0000256" key="4">
    <source>
        <dbReference type="ARBA" id="ARBA00023203"/>
    </source>
</evidence>
<keyword evidence="8" id="KW-1185">Reference proteome</keyword>
<dbReference type="InterPro" id="IPR007123">
    <property type="entry name" value="Gelsolin-like_dom"/>
</dbReference>
<feature type="region of interest" description="Disordered" evidence="5">
    <location>
        <begin position="363"/>
        <end position="405"/>
    </location>
</feature>
<evidence type="ECO:0000256" key="2">
    <source>
        <dbReference type="ARBA" id="ARBA00022467"/>
    </source>
</evidence>
<dbReference type="PRINTS" id="PR00597">
    <property type="entry name" value="GELSOLIN"/>
</dbReference>
<dbReference type="CDD" id="cd11289">
    <property type="entry name" value="gelsolin_S2_like"/>
    <property type="match status" value="1"/>
</dbReference>
<sequence>MEPAFRDAGHMPGLELWRIQDLTPVKQTIINGHFHKGNAYILLSTFKKIGDTTFEHAIHVWWGSEASQDEVAAAARKTVELDDAVGGAHVHYREIGGHESALFLSYFKIFGSLRYLAGADGLVPVERDGMLSRLLHVEGLGVVRATEVPTQRSSLNAGGCFLLDTGLKLFLWNGPGANCFEKAKALELAMRIRDGERGGRAEILAVNELDKEDEGTCASFWDALGGDTAPVTVSWGSHASKEAKEVVLARITSEPTGELTVTPISATHKGLKRSMLASEAVFVLDAGASHGVWAWVGKAATETEKREGLALAVSFVEKTHRSSMEVPVVRVMEGSETAAFISHFAEWDAPYALKFDAIARFTGEGGGTDGAPSQEGEEQDETRTTLAERLRQEERPLTEEGDGPGTLRIWRIEKTHKVEVPLEEHGLFEGGSSYLVLHSCSRGDTETEAHSLYLWQGAASKVDEEEAWALLGEETEEDEGSRSVGVRVLQGHEPAHFRRLFQGRLVLFAGGVGGGCGHEKKRESDASLGAARIPALFRAKGLAPEDTCAVEVPVTAQSLNSQNCFILSEPGDSLLFVWWGNGATPAERDAAMHLGDVLYRWQEQQESGRGAGEGAVEMVAVEEGEEPDEFWTSVGGLATYPKRQAGEAQVPREPRLFALSDATGSSRMEEMAGFVQADLYGSKFCLLDTYRHVFVWVGDQAQEKERKEAWKMGQDYLDQAMDGRDPGTPLVRVSAGCEPSLFTQYFPDWDVTRAATLARGDAYEERLARVLAERVEAHGAVEAVAAVVEEGENETDKNVVESVDKPVAAATAMLVPDEASEASPYDMHRPTSLTAQTAVVPEGASHNSETQGQANKAAPCQFSSLTSATSSHASVAPSPPPPVLPVSSNPPASLPPSTPSAATVTTVPTPQEAAGDPTRREAMLSDEEFAATFKGRSKVEFYALPKWKQVALKKQAGLF</sequence>
<dbReference type="Gene3D" id="1.10.950.10">
    <property type="entry name" value="Villin headpiece domain"/>
    <property type="match status" value="1"/>
</dbReference>
<dbReference type="OrthoDB" id="6375767at2759"/>
<dbReference type="InterPro" id="IPR029006">
    <property type="entry name" value="ADF-H/Gelsolin-like_dom_sf"/>
</dbReference>
<dbReference type="PANTHER" id="PTHR11977">
    <property type="entry name" value="VILLIN"/>
    <property type="match status" value="1"/>
</dbReference>
<dbReference type="PANTHER" id="PTHR11977:SF51">
    <property type="entry name" value="PROTEIN FLIGHTLESS-1 HOMOLOG"/>
    <property type="match status" value="1"/>
</dbReference>
<dbReference type="Proteomes" id="UP000355283">
    <property type="component" value="Unassembled WGS sequence"/>
</dbReference>
<dbReference type="Pfam" id="PF02209">
    <property type="entry name" value="VHP"/>
    <property type="match status" value="1"/>
</dbReference>
<protein>
    <recommendedName>
        <fullName evidence="6">HP domain-containing protein</fullName>
    </recommendedName>
</protein>
<comment type="caution">
    <text evidence="7">The sequence shown here is derived from an EMBL/GenBank/DDBJ whole genome shotgun (WGS) entry which is preliminary data.</text>
</comment>
<feature type="compositionally biased region" description="Basic and acidic residues" evidence="5">
    <location>
        <begin position="381"/>
        <end position="398"/>
    </location>
</feature>
<keyword evidence="2" id="KW-0117">Actin capping</keyword>
<dbReference type="PROSITE" id="PS51089">
    <property type="entry name" value="HP"/>
    <property type="match status" value="1"/>
</dbReference>
<evidence type="ECO:0000313" key="7">
    <source>
        <dbReference type="EMBL" id="TFJ85903.1"/>
    </source>
</evidence>
<gene>
    <name evidence="7" type="ORF">NSK_002723</name>
</gene>
<evidence type="ECO:0000256" key="5">
    <source>
        <dbReference type="SAM" id="MobiDB-lite"/>
    </source>
</evidence>